<dbReference type="GO" id="GO:0047355">
    <property type="term" value="F:CDP-glycerol glycerophosphotransferase activity"/>
    <property type="evidence" value="ECO:0007669"/>
    <property type="project" value="InterPro"/>
</dbReference>
<evidence type="ECO:0008006" key="3">
    <source>
        <dbReference type="Google" id="ProtNLM"/>
    </source>
</evidence>
<protein>
    <recommendedName>
        <fullName evidence="3">CDP-glycerol:poly(Glycerophosphate) glycerophosphotransferase</fullName>
    </recommendedName>
</protein>
<dbReference type="Pfam" id="PF04464">
    <property type="entry name" value="Glyphos_transf"/>
    <property type="match status" value="1"/>
</dbReference>
<name>A0A7Z0WNS2_9PSEU</name>
<dbReference type="InterPro" id="IPR043148">
    <property type="entry name" value="TagF_C"/>
</dbReference>
<keyword evidence="2" id="KW-1185">Reference proteome</keyword>
<sequence>MWRRTVNPQPVRVQSEAGPFRTVDTHRVVLVAVHTVASLMRLEDIVPLLEIDRRVQLVYTQVPDQLGHGVHQRLQALDVKVIPWEEAQRQDFDLAISASLHQMERVNATFRFAVPHGAGFNKLWPLTDWNGDKNDRPVYGLDRRSLLRNGRRVFDALVLPHQDNLNTLRRQCPESLPAAVLAGDPCLDRLTASLPDRDRYRELLGVRRGQVLVAVASTWGQRSLFATHHELLVRLPAELPANHRVIATLHPAIWAEHSARQVRAWVREARDAGVDLIDVGEDWRGLVSAADLLIADHSSISVYAAAVGVPLLLSHFAADEVAPDSIISEIAKVSPILDHAQPLYEQLYSARMTSSVQWVAAAERVSAARGSSAMILRQSLYELLDLTEPDLPVQWAKVPAPRTVKDIDTV</sequence>
<reference evidence="1 2" key="1">
    <citation type="submission" date="2016-12" db="EMBL/GenBank/DDBJ databases">
        <title>The draft genome sequence of Actinophytocola xinjiangensis.</title>
        <authorList>
            <person name="Wang W."/>
            <person name="Yuan L."/>
        </authorList>
    </citation>
    <scope>NUCLEOTIDE SEQUENCE [LARGE SCALE GENOMIC DNA]</scope>
    <source>
        <strain evidence="1 2">CGMCC 4.4663</strain>
    </source>
</reference>
<proteinExistence type="predicted"/>
<dbReference type="Gene3D" id="3.40.50.12580">
    <property type="match status" value="1"/>
</dbReference>
<dbReference type="GO" id="GO:0016020">
    <property type="term" value="C:membrane"/>
    <property type="evidence" value="ECO:0007669"/>
    <property type="project" value="InterPro"/>
</dbReference>
<accession>A0A7Z0WNS2</accession>
<dbReference type="SUPFAM" id="SSF53756">
    <property type="entry name" value="UDP-Glycosyltransferase/glycogen phosphorylase"/>
    <property type="match status" value="1"/>
</dbReference>
<gene>
    <name evidence="1" type="ORF">BLA60_11415</name>
</gene>
<dbReference type="Proteomes" id="UP000185696">
    <property type="component" value="Unassembled WGS sequence"/>
</dbReference>
<evidence type="ECO:0000313" key="2">
    <source>
        <dbReference type="Proteomes" id="UP000185696"/>
    </source>
</evidence>
<dbReference type="InterPro" id="IPR007554">
    <property type="entry name" value="Glycerophosphate_synth"/>
</dbReference>
<dbReference type="AlphaFoldDB" id="A0A7Z0WNS2"/>
<organism evidence="1 2">
    <name type="scientific">Actinophytocola xinjiangensis</name>
    <dbReference type="NCBI Taxonomy" id="485602"/>
    <lineage>
        <taxon>Bacteria</taxon>
        <taxon>Bacillati</taxon>
        <taxon>Actinomycetota</taxon>
        <taxon>Actinomycetes</taxon>
        <taxon>Pseudonocardiales</taxon>
        <taxon>Pseudonocardiaceae</taxon>
    </lineage>
</organism>
<comment type="caution">
    <text evidence="1">The sequence shown here is derived from an EMBL/GenBank/DDBJ whole genome shotgun (WGS) entry which is preliminary data.</text>
</comment>
<dbReference type="EMBL" id="MSIF01000004">
    <property type="protein sequence ID" value="OLF11757.1"/>
    <property type="molecule type" value="Genomic_DNA"/>
</dbReference>
<evidence type="ECO:0000313" key="1">
    <source>
        <dbReference type="EMBL" id="OLF11757.1"/>
    </source>
</evidence>